<proteinExistence type="predicted"/>
<feature type="domain" description="4Fe-4S ferredoxin-type" evidence="5">
    <location>
        <begin position="192"/>
        <end position="221"/>
    </location>
</feature>
<evidence type="ECO:0000313" key="7">
    <source>
        <dbReference type="Proteomes" id="UP000440713"/>
    </source>
</evidence>
<dbReference type="GO" id="GO:0016651">
    <property type="term" value="F:oxidoreductase activity, acting on NAD(P)H"/>
    <property type="evidence" value="ECO:0007669"/>
    <property type="project" value="UniProtKB-ARBA"/>
</dbReference>
<evidence type="ECO:0000256" key="1">
    <source>
        <dbReference type="ARBA" id="ARBA00022723"/>
    </source>
</evidence>
<keyword evidence="3" id="KW-0411">Iron-sulfur</keyword>
<comment type="caution">
    <text evidence="6">The sequence shown here is derived from an EMBL/GenBank/DDBJ whole genome shotgun (WGS) entry which is preliminary data.</text>
</comment>
<gene>
    <name evidence="6" type="ORF">FYJ71_05515</name>
</gene>
<dbReference type="PROSITE" id="PS00198">
    <property type="entry name" value="4FE4S_FER_1"/>
    <property type="match status" value="1"/>
</dbReference>
<evidence type="ECO:0000256" key="3">
    <source>
        <dbReference type="ARBA" id="ARBA00023014"/>
    </source>
</evidence>
<dbReference type="NCBIfam" id="NF038196">
    <property type="entry name" value="ferrodoxin_EFR1"/>
    <property type="match status" value="1"/>
</dbReference>
<keyword evidence="1" id="KW-0479">Metal-binding</keyword>
<keyword evidence="2" id="KW-0408">Iron</keyword>
<protein>
    <submittedName>
        <fullName evidence="6">Ferredoxin</fullName>
    </submittedName>
</protein>
<name>A0A6N7XFP3_9FIRM</name>
<dbReference type="GO" id="GO:0051536">
    <property type="term" value="F:iron-sulfur cluster binding"/>
    <property type="evidence" value="ECO:0007669"/>
    <property type="project" value="UniProtKB-KW"/>
</dbReference>
<accession>A0A6N7XFP3</accession>
<dbReference type="InterPro" id="IPR017900">
    <property type="entry name" value="4Fe4S_Fe_S_CS"/>
</dbReference>
<dbReference type="EMBL" id="VUNE01000002">
    <property type="protein sequence ID" value="MST62433.1"/>
    <property type="molecule type" value="Genomic_DNA"/>
</dbReference>
<dbReference type="AlphaFoldDB" id="A0A6N7XFP3"/>
<evidence type="ECO:0000313" key="6">
    <source>
        <dbReference type="EMBL" id="MST62433.1"/>
    </source>
</evidence>
<sequence>MKVYSVYFSATGTTKKVVSRMGNRISEGLGKDIVYKEIDITNPRSRKNKLIFDSEDIVVFGVPTYAGRVPNLLLPFLKTIKGNGALCIPVVLFGNRNYDDSLIELSEIMRTNFFRITAAGAFVGEHSFSIELGKGRPDNEDFKSIDKFAMMVCQKILSGSVPLNGSIKGAIPYRDYFSPRDRFGNKINFVKIKPKTTLELCDDCKICYEACPLGSIEYDDVSVVSGKCMKCCACVKKCPKGSKFFDDEGYLFHKDELEYMYHERKEIEVFL</sequence>
<evidence type="ECO:0000259" key="5">
    <source>
        <dbReference type="PROSITE" id="PS51379"/>
    </source>
</evidence>
<dbReference type="InterPro" id="IPR008254">
    <property type="entry name" value="Flavodoxin/NO_synth"/>
</dbReference>
<reference evidence="6 7" key="1">
    <citation type="submission" date="2019-08" db="EMBL/GenBank/DDBJ databases">
        <title>In-depth cultivation of the pig gut microbiome towards novel bacterial diversity and tailored functional studies.</title>
        <authorList>
            <person name="Wylensek D."/>
            <person name="Hitch T.C.A."/>
            <person name="Clavel T."/>
        </authorList>
    </citation>
    <scope>NUCLEOTIDE SEQUENCE [LARGE SCALE GENOMIC DNA]</scope>
    <source>
        <strain evidence="6 7">WCA-SAB-591-4A-A</strain>
    </source>
</reference>
<dbReference type="RefSeq" id="WP_154537817.1">
    <property type="nucleotide sequence ID" value="NZ_VUNE01000002.1"/>
</dbReference>
<dbReference type="InterPro" id="IPR017896">
    <property type="entry name" value="4Fe4S_Fe-S-bd"/>
</dbReference>
<keyword evidence="7" id="KW-1185">Reference proteome</keyword>
<dbReference type="InterPro" id="IPR047964">
    <property type="entry name" value="EFR1-like"/>
</dbReference>
<dbReference type="PROSITE" id="PS50902">
    <property type="entry name" value="FLAVODOXIN_LIKE"/>
    <property type="match status" value="1"/>
</dbReference>
<feature type="domain" description="Flavodoxin-like" evidence="4">
    <location>
        <begin position="3"/>
        <end position="153"/>
    </location>
</feature>
<evidence type="ECO:0000256" key="2">
    <source>
        <dbReference type="ARBA" id="ARBA00023004"/>
    </source>
</evidence>
<dbReference type="SUPFAM" id="SSF52218">
    <property type="entry name" value="Flavoproteins"/>
    <property type="match status" value="1"/>
</dbReference>
<organism evidence="6 7">
    <name type="scientific">Peptostreptococcus porci</name>
    <dbReference type="NCBI Taxonomy" id="2652282"/>
    <lineage>
        <taxon>Bacteria</taxon>
        <taxon>Bacillati</taxon>
        <taxon>Bacillota</taxon>
        <taxon>Clostridia</taxon>
        <taxon>Peptostreptococcales</taxon>
        <taxon>Peptostreptococcaceae</taxon>
        <taxon>Peptostreptococcus</taxon>
    </lineage>
</organism>
<dbReference type="Gene3D" id="3.40.50.360">
    <property type="match status" value="1"/>
</dbReference>
<dbReference type="InterPro" id="IPR029039">
    <property type="entry name" value="Flavoprotein-like_sf"/>
</dbReference>
<dbReference type="GO" id="GO:0046872">
    <property type="term" value="F:metal ion binding"/>
    <property type="evidence" value="ECO:0007669"/>
    <property type="project" value="UniProtKB-KW"/>
</dbReference>
<evidence type="ECO:0000259" key="4">
    <source>
        <dbReference type="PROSITE" id="PS50902"/>
    </source>
</evidence>
<dbReference type="Proteomes" id="UP000440713">
    <property type="component" value="Unassembled WGS sequence"/>
</dbReference>
<dbReference type="SUPFAM" id="SSF54862">
    <property type="entry name" value="4Fe-4S ferredoxins"/>
    <property type="match status" value="1"/>
</dbReference>
<dbReference type="PANTHER" id="PTHR43122:SF1">
    <property type="entry name" value="IRON-SULFUR-BINDING PROTEIN"/>
    <property type="match status" value="1"/>
</dbReference>
<dbReference type="PANTHER" id="PTHR43122">
    <property type="entry name" value="FERREDOXIN SUBUNIT OF PYRUVATE:FLAVODOXIN OXIDOREDUCTASE-RELATED"/>
    <property type="match status" value="1"/>
</dbReference>
<dbReference type="Gene3D" id="3.30.70.20">
    <property type="match status" value="1"/>
</dbReference>
<dbReference type="GO" id="GO:0010181">
    <property type="term" value="F:FMN binding"/>
    <property type="evidence" value="ECO:0007669"/>
    <property type="project" value="InterPro"/>
</dbReference>
<dbReference type="PROSITE" id="PS51379">
    <property type="entry name" value="4FE4S_FER_2"/>
    <property type="match status" value="2"/>
</dbReference>
<feature type="domain" description="4Fe-4S ferredoxin-type" evidence="5">
    <location>
        <begin position="222"/>
        <end position="248"/>
    </location>
</feature>